<dbReference type="Pfam" id="PF17327">
    <property type="entry name" value="AHL_synthase"/>
    <property type="match status" value="1"/>
</dbReference>
<keyword evidence="5" id="KW-0949">S-adenosyl-L-methionine</keyword>
<evidence type="ECO:0000256" key="2">
    <source>
        <dbReference type="ARBA" id="ARBA00012340"/>
    </source>
</evidence>
<dbReference type="Proteomes" id="UP001589645">
    <property type="component" value="Unassembled WGS sequence"/>
</dbReference>
<dbReference type="RefSeq" id="WP_390189513.1">
    <property type="nucleotide sequence ID" value="NZ_JBHMEP010000001.1"/>
</dbReference>
<evidence type="ECO:0000256" key="7">
    <source>
        <dbReference type="ARBA" id="ARBA00048576"/>
    </source>
</evidence>
<keyword evidence="6" id="KW-0071">Autoinducer synthesis</keyword>
<evidence type="ECO:0000256" key="6">
    <source>
        <dbReference type="ARBA" id="ARBA00022929"/>
    </source>
</evidence>
<evidence type="ECO:0000256" key="4">
    <source>
        <dbReference type="ARBA" id="ARBA00022679"/>
    </source>
</evidence>
<reference evidence="8 9" key="1">
    <citation type="submission" date="2024-09" db="EMBL/GenBank/DDBJ databases">
        <authorList>
            <person name="Sun Q."/>
            <person name="Mori K."/>
        </authorList>
    </citation>
    <scope>NUCLEOTIDE SEQUENCE [LARGE SCALE GENOMIC DNA]</scope>
    <source>
        <strain evidence="8 9">CECT 8064</strain>
    </source>
</reference>
<protein>
    <recommendedName>
        <fullName evidence="2">acyl-homoserine-lactone synthase</fullName>
        <ecNumber evidence="2">2.3.1.184</ecNumber>
    </recommendedName>
</protein>
<comment type="catalytic activity">
    <reaction evidence="7">
        <text>a fatty acyl-[ACP] + S-adenosyl-L-methionine = an N-acyl-L-homoserine lactone + S-methyl-5'-thioadenosine + holo-[ACP] + H(+)</text>
        <dbReference type="Rhea" id="RHEA:10096"/>
        <dbReference type="Rhea" id="RHEA-COMP:9685"/>
        <dbReference type="Rhea" id="RHEA-COMP:14125"/>
        <dbReference type="ChEBI" id="CHEBI:15378"/>
        <dbReference type="ChEBI" id="CHEBI:17509"/>
        <dbReference type="ChEBI" id="CHEBI:55474"/>
        <dbReference type="ChEBI" id="CHEBI:59789"/>
        <dbReference type="ChEBI" id="CHEBI:64479"/>
        <dbReference type="ChEBI" id="CHEBI:138651"/>
        <dbReference type="EC" id="2.3.1.184"/>
    </reaction>
</comment>
<accession>A0ABV5HI51</accession>
<dbReference type="EC" id="2.3.1.184" evidence="2"/>
<evidence type="ECO:0000256" key="3">
    <source>
        <dbReference type="ARBA" id="ARBA00022654"/>
    </source>
</evidence>
<sequence length="401" mass="46768">MELYNLYERYLRDRKLDISREEIFLAIESTPSPRLRACFEHILSTRLQQITYQSPSCKYLNIAGQLHSAIYLEQICQNSNGLSPFEYQLEQLALAYFDSIADLWCEYEINHIKNKYQKQLNHFSEPIFNNNYDESAYSSQLIDNVESDLNHYYTLYFSAPLSLSDAILLSNLCTFIKQHKWYEMLFSLSLSTQGTHFILTTNSASGIPLLVSSARIQYWQHRDEWLYLSPFFQSRAWTPSIAPHFQQTLEAQHILRPHSHIDPSSISALDSSLTESIIDKQAICEILRLTASGNTLQCSFILYLAQKHMMALLYERAFALGFVVIEQPLMMRYYDSLSDNEYLYTAECNLQDTGNSTYKGLWIIDKLNQQLKTTSYKEYKRRVFLQRKQSSAARLEGNRHG</sequence>
<comment type="similarity">
    <text evidence="1">Belongs to the LuxM / VanM family.</text>
</comment>
<evidence type="ECO:0000313" key="9">
    <source>
        <dbReference type="Proteomes" id="UP001589645"/>
    </source>
</evidence>
<dbReference type="EMBL" id="JBHMEP010000001">
    <property type="protein sequence ID" value="MFB9133893.1"/>
    <property type="molecule type" value="Genomic_DNA"/>
</dbReference>
<keyword evidence="3" id="KW-0673">Quorum sensing</keyword>
<keyword evidence="4" id="KW-0808">Transferase</keyword>
<evidence type="ECO:0000256" key="1">
    <source>
        <dbReference type="ARBA" id="ARBA00009683"/>
    </source>
</evidence>
<evidence type="ECO:0000313" key="8">
    <source>
        <dbReference type="EMBL" id="MFB9133893.1"/>
    </source>
</evidence>
<dbReference type="InterPro" id="IPR035304">
    <property type="entry name" value="AHL_synthase"/>
</dbReference>
<comment type="caution">
    <text evidence="8">The sequence shown here is derived from an EMBL/GenBank/DDBJ whole genome shotgun (WGS) entry which is preliminary data.</text>
</comment>
<organism evidence="8 9">
    <name type="scientific">Vibrio olivae</name>
    <dbReference type="NCBI Taxonomy" id="1243002"/>
    <lineage>
        <taxon>Bacteria</taxon>
        <taxon>Pseudomonadati</taxon>
        <taxon>Pseudomonadota</taxon>
        <taxon>Gammaproteobacteria</taxon>
        <taxon>Vibrionales</taxon>
        <taxon>Vibrionaceae</taxon>
        <taxon>Vibrio</taxon>
    </lineage>
</organism>
<name>A0ABV5HI51_9VIBR</name>
<gene>
    <name evidence="8" type="ORF">ACFFUV_02790</name>
</gene>
<keyword evidence="9" id="KW-1185">Reference proteome</keyword>
<evidence type="ECO:0000256" key="5">
    <source>
        <dbReference type="ARBA" id="ARBA00022691"/>
    </source>
</evidence>
<proteinExistence type="inferred from homology"/>